<proteinExistence type="predicted"/>
<feature type="domain" description="SANT" evidence="7">
    <location>
        <begin position="135"/>
        <end position="175"/>
    </location>
</feature>
<dbReference type="SMART" id="SM00717">
    <property type="entry name" value="SANT"/>
    <property type="match status" value="2"/>
</dbReference>
<evidence type="ECO:0000256" key="4">
    <source>
        <dbReference type="ARBA" id="ARBA00023242"/>
    </source>
</evidence>
<dbReference type="InterPro" id="IPR051575">
    <property type="entry name" value="Myb-like_DNA-bd"/>
</dbReference>
<protein>
    <submittedName>
        <fullName evidence="8">Uncharacterized protein</fullName>
    </submittedName>
</protein>
<keyword evidence="9" id="KW-1185">Reference proteome</keyword>
<dbReference type="Gene3D" id="1.10.10.60">
    <property type="entry name" value="Homeodomain-like"/>
    <property type="match status" value="2"/>
</dbReference>
<accession>A0A9W8ADY1</accession>
<keyword evidence="2" id="KW-0238">DNA-binding</keyword>
<evidence type="ECO:0000313" key="8">
    <source>
        <dbReference type="EMBL" id="KAJ1929102.1"/>
    </source>
</evidence>
<sequence>MLGQRLRTLGRVIHPTAAFQNACQVALRQGLSISRLAQANPVRQLNQTRMPNKAVQATADLQETAGHTEPEAKNPRYKWTSEQDERLLQLVEERGTDWDALANEFPDLLGPALRGRHRYLTTRAKAWESVELARLKEALAKFGPRKRWVKIADAVETRTPQQCYTRWYSVPLEGEKAGQWPIEQDMALLLIIYDGAPGLLQHTTEFQDLCRQYRNFTPEPYCEPWPRTTSESTDAEPTTGPVAVTNPSVDPEPMLWHKVAHLLGRRKLRSYHPHYVRRRWRRLQRAAGQMARLPKRTVDRLFDLSRQKKRLDVKTAKEMGTSVTASEIPSLLRVLALTRYMEHIIQAAAAGKYKKRGSKKARAVKAKAPKPELE</sequence>
<feature type="compositionally biased region" description="Basic residues" evidence="5">
    <location>
        <begin position="354"/>
        <end position="368"/>
    </location>
</feature>
<evidence type="ECO:0000256" key="5">
    <source>
        <dbReference type="SAM" id="MobiDB-lite"/>
    </source>
</evidence>
<dbReference type="OrthoDB" id="2143914at2759"/>
<evidence type="ECO:0000256" key="2">
    <source>
        <dbReference type="ARBA" id="ARBA00023125"/>
    </source>
</evidence>
<dbReference type="GO" id="GO:0001006">
    <property type="term" value="F:RNA polymerase III type 3 promoter sequence-specific DNA binding"/>
    <property type="evidence" value="ECO:0007669"/>
    <property type="project" value="TreeGrafter"/>
</dbReference>
<dbReference type="SUPFAM" id="SSF46689">
    <property type="entry name" value="Homeodomain-like"/>
    <property type="match status" value="2"/>
</dbReference>
<dbReference type="GO" id="GO:0019185">
    <property type="term" value="C:snRNA-activating protein complex"/>
    <property type="evidence" value="ECO:0007669"/>
    <property type="project" value="TreeGrafter"/>
</dbReference>
<evidence type="ECO:0000256" key="3">
    <source>
        <dbReference type="ARBA" id="ARBA00023163"/>
    </source>
</evidence>
<feature type="domain" description="Myb-like" evidence="6">
    <location>
        <begin position="71"/>
        <end position="171"/>
    </location>
</feature>
<keyword evidence="4" id="KW-0539">Nucleus</keyword>
<evidence type="ECO:0000256" key="1">
    <source>
        <dbReference type="ARBA" id="ARBA00023015"/>
    </source>
</evidence>
<gene>
    <name evidence="8" type="ORF">IWQ60_001462</name>
</gene>
<dbReference type="GO" id="GO:0042795">
    <property type="term" value="P:snRNA transcription by RNA polymerase II"/>
    <property type="evidence" value="ECO:0007669"/>
    <property type="project" value="TreeGrafter"/>
</dbReference>
<dbReference type="InterPro" id="IPR017884">
    <property type="entry name" value="SANT_dom"/>
</dbReference>
<dbReference type="PANTHER" id="PTHR46621">
    <property type="entry name" value="SNRNA-ACTIVATING PROTEIN COMPLEX SUBUNIT 4"/>
    <property type="match status" value="1"/>
</dbReference>
<dbReference type="Proteomes" id="UP001150569">
    <property type="component" value="Unassembled WGS sequence"/>
</dbReference>
<evidence type="ECO:0000259" key="7">
    <source>
        <dbReference type="PROSITE" id="PS51293"/>
    </source>
</evidence>
<dbReference type="AlphaFoldDB" id="A0A9W8ADY1"/>
<dbReference type="EMBL" id="JANBPT010000047">
    <property type="protein sequence ID" value="KAJ1929102.1"/>
    <property type="molecule type" value="Genomic_DNA"/>
</dbReference>
<dbReference type="GO" id="GO:0000978">
    <property type="term" value="F:RNA polymerase II cis-regulatory region sequence-specific DNA binding"/>
    <property type="evidence" value="ECO:0007669"/>
    <property type="project" value="TreeGrafter"/>
</dbReference>
<dbReference type="PROSITE" id="PS51293">
    <property type="entry name" value="SANT"/>
    <property type="match status" value="1"/>
</dbReference>
<organism evidence="8 9">
    <name type="scientific">Tieghemiomyces parasiticus</name>
    <dbReference type="NCBI Taxonomy" id="78921"/>
    <lineage>
        <taxon>Eukaryota</taxon>
        <taxon>Fungi</taxon>
        <taxon>Fungi incertae sedis</taxon>
        <taxon>Zoopagomycota</taxon>
        <taxon>Kickxellomycotina</taxon>
        <taxon>Dimargaritomycetes</taxon>
        <taxon>Dimargaritales</taxon>
        <taxon>Dimargaritaceae</taxon>
        <taxon>Tieghemiomyces</taxon>
    </lineage>
</organism>
<dbReference type="InterPro" id="IPR001005">
    <property type="entry name" value="SANT/Myb"/>
</dbReference>
<evidence type="ECO:0000313" key="9">
    <source>
        <dbReference type="Proteomes" id="UP001150569"/>
    </source>
</evidence>
<dbReference type="InterPro" id="IPR009057">
    <property type="entry name" value="Homeodomain-like_sf"/>
</dbReference>
<evidence type="ECO:0000259" key="6">
    <source>
        <dbReference type="PROSITE" id="PS50090"/>
    </source>
</evidence>
<dbReference type="PANTHER" id="PTHR46621:SF1">
    <property type="entry name" value="SNRNA-ACTIVATING PROTEIN COMPLEX SUBUNIT 4"/>
    <property type="match status" value="1"/>
</dbReference>
<dbReference type="PROSITE" id="PS50090">
    <property type="entry name" value="MYB_LIKE"/>
    <property type="match status" value="1"/>
</dbReference>
<dbReference type="GO" id="GO:0042796">
    <property type="term" value="P:snRNA transcription by RNA polymerase III"/>
    <property type="evidence" value="ECO:0007669"/>
    <property type="project" value="TreeGrafter"/>
</dbReference>
<reference evidence="8" key="1">
    <citation type="submission" date="2022-07" db="EMBL/GenBank/DDBJ databases">
        <title>Phylogenomic reconstructions and comparative analyses of Kickxellomycotina fungi.</title>
        <authorList>
            <person name="Reynolds N.K."/>
            <person name="Stajich J.E."/>
            <person name="Barry K."/>
            <person name="Grigoriev I.V."/>
            <person name="Crous P."/>
            <person name="Smith M.E."/>
        </authorList>
    </citation>
    <scope>NUCLEOTIDE SEQUENCE</scope>
    <source>
        <strain evidence="8">RSA 861</strain>
    </source>
</reference>
<keyword evidence="1" id="KW-0805">Transcription regulation</keyword>
<feature type="region of interest" description="Disordered" evidence="5">
    <location>
        <begin position="354"/>
        <end position="374"/>
    </location>
</feature>
<keyword evidence="3" id="KW-0804">Transcription</keyword>
<comment type="caution">
    <text evidence="8">The sequence shown here is derived from an EMBL/GenBank/DDBJ whole genome shotgun (WGS) entry which is preliminary data.</text>
</comment>
<name>A0A9W8ADY1_9FUNG</name>
<dbReference type="CDD" id="cd00167">
    <property type="entry name" value="SANT"/>
    <property type="match status" value="1"/>
</dbReference>
<dbReference type="Pfam" id="PF00249">
    <property type="entry name" value="Myb_DNA-binding"/>
    <property type="match status" value="2"/>
</dbReference>